<dbReference type="RefSeq" id="WP_249311382.1">
    <property type="nucleotide sequence ID" value="NZ_JACRSU010000001.1"/>
</dbReference>
<feature type="transmembrane region" description="Helical" evidence="1">
    <location>
        <begin position="263"/>
        <end position="282"/>
    </location>
</feature>
<comment type="caution">
    <text evidence="2">The sequence shown here is derived from an EMBL/GenBank/DDBJ whole genome shotgun (WGS) entry which is preliminary data.</text>
</comment>
<sequence length="382" mass="43139">MKQTISMIYRLGFILFFIWASFENAALSLQGFFGSLKDLAVLTDTICFICIAVVFVLSISGRFPEFLLKTKAVCTAMAVLVLMMNFTIWFVPAAPGWILKVLLPALMFFDWLLFDKKGIFKPYDPLLWLLGIVLLYGIWSLLSRQFFNLDFLLKLFGGKEALIKTLLFTLAAGALMYLTDRLFSSKGVKLWDVFAYLYRILFLCLEGWALSNACGHSLLNLFFSLKNFGWLFNFLSFLCIAVVVITCLVRSRGLHASTPFPRVKGAFTASALIVLFGYHFVLKGGFHPNDPVSVILHYAGPLMMIFDWILFDSKGKFKLPDPLWWSAAPFAYGVISLVSGVLFQIYPALLPFRLETVITFGILGVLACGYAVYLLDLCFKRK</sequence>
<feature type="transmembrane region" description="Helical" evidence="1">
    <location>
        <begin position="12"/>
        <end position="33"/>
    </location>
</feature>
<feature type="transmembrane region" description="Helical" evidence="1">
    <location>
        <begin position="162"/>
        <end position="178"/>
    </location>
</feature>
<protein>
    <submittedName>
        <fullName evidence="2">Pr6Pr family membrane protein</fullName>
    </submittedName>
</protein>
<name>A0A926DJW6_9FIRM</name>
<keyword evidence="1" id="KW-1133">Transmembrane helix</keyword>
<feature type="transmembrane region" description="Helical" evidence="1">
    <location>
        <begin position="294"/>
        <end position="311"/>
    </location>
</feature>
<evidence type="ECO:0000313" key="2">
    <source>
        <dbReference type="EMBL" id="MBC8540293.1"/>
    </source>
</evidence>
<feature type="transmembrane region" description="Helical" evidence="1">
    <location>
        <begin position="39"/>
        <end position="60"/>
    </location>
</feature>
<keyword evidence="1" id="KW-0472">Membrane</keyword>
<proteinExistence type="predicted"/>
<accession>A0A926DJW6</accession>
<feature type="transmembrane region" description="Helical" evidence="1">
    <location>
        <begin position="323"/>
        <end position="346"/>
    </location>
</feature>
<dbReference type="Proteomes" id="UP000611762">
    <property type="component" value="Unassembled WGS sequence"/>
</dbReference>
<dbReference type="NCBIfam" id="NF038065">
    <property type="entry name" value="Pr6Pr"/>
    <property type="match status" value="1"/>
</dbReference>
<feature type="transmembrane region" description="Helical" evidence="1">
    <location>
        <begin position="97"/>
        <end position="114"/>
    </location>
</feature>
<feature type="transmembrane region" description="Helical" evidence="1">
    <location>
        <begin position="358"/>
        <end position="379"/>
    </location>
</feature>
<feature type="transmembrane region" description="Helical" evidence="1">
    <location>
        <begin position="230"/>
        <end position="251"/>
    </location>
</feature>
<dbReference type="EMBL" id="JACRSU010000001">
    <property type="protein sequence ID" value="MBC8540293.1"/>
    <property type="molecule type" value="Genomic_DNA"/>
</dbReference>
<keyword evidence="3" id="KW-1185">Reference proteome</keyword>
<dbReference type="InterPro" id="IPR049713">
    <property type="entry name" value="Pr6Pr-like"/>
</dbReference>
<reference evidence="2" key="1">
    <citation type="submission" date="2020-08" db="EMBL/GenBank/DDBJ databases">
        <title>Genome public.</title>
        <authorList>
            <person name="Liu C."/>
            <person name="Sun Q."/>
        </authorList>
    </citation>
    <scope>NUCLEOTIDE SEQUENCE</scope>
    <source>
        <strain evidence="2">H8</strain>
    </source>
</reference>
<evidence type="ECO:0000313" key="3">
    <source>
        <dbReference type="Proteomes" id="UP000611762"/>
    </source>
</evidence>
<keyword evidence="1" id="KW-0812">Transmembrane</keyword>
<feature type="transmembrane region" description="Helical" evidence="1">
    <location>
        <begin position="190"/>
        <end position="210"/>
    </location>
</feature>
<dbReference type="AlphaFoldDB" id="A0A926DJW6"/>
<evidence type="ECO:0000256" key="1">
    <source>
        <dbReference type="SAM" id="Phobius"/>
    </source>
</evidence>
<gene>
    <name evidence="2" type="ORF">H8698_04815</name>
</gene>
<feature type="transmembrane region" description="Helical" evidence="1">
    <location>
        <begin position="126"/>
        <end position="142"/>
    </location>
</feature>
<feature type="transmembrane region" description="Helical" evidence="1">
    <location>
        <begin position="72"/>
        <end position="91"/>
    </location>
</feature>
<organism evidence="2 3">
    <name type="scientific">Congzhengia minquanensis</name>
    <dbReference type="NCBI Taxonomy" id="2763657"/>
    <lineage>
        <taxon>Bacteria</taxon>
        <taxon>Bacillati</taxon>
        <taxon>Bacillota</taxon>
        <taxon>Clostridia</taxon>
        <taxon>Eubacteriales</taxon>
        <taxon>Oscillospiraceae</taxon>
        <taxon>Congzhengia</taxon>
    </lineage>
</organism>